<reference evidence="5 6" key="1">
    <citation type="submission" date="2020-08" db="EMBL/GenBank/DDBJ databases">
        <title>Genomic Encyclopedia of Type Strains, Phase IV (KMG-V): Genome sequencing to study the core and pangenomes of soil and plant-associated prokaryotes.</title>
        <authorList>
            <person name="Whitman W."/>
        </authorList>
    </citation>
    <scope>NUCLEOTIDE SEQUENCE [LARGE SCALE GENOMIC DNA]</scope>
    <source>
        <strain evidence="5 6">X5P3</strain>
    </source>
</reference>
<evidence type="ECO:0000256" key="3">
    <source>
        <dbReference type="ARBA" id="ARBA00022679"/>
    </source>
</evidence>
<organism evidence="5 6">
    <name type="scientific">Granulicella mallensis</name>
    <dbReference type="NCBI Taxonomy" id="940614"/>
    <lineage>
        <taxon>Bacteria</taxon>
        <taxon>Pseudomonadati</taxon>
        <taxon>Acidobacteriota</taxon>
        <taxon>Terriglobia</taxon>
        <taxon>Terriglobales</taxon>
        <taxon>Acidobacteriaceae</taxon>
        <taxon>Granulicella</taxon>
    </lineage>
</organism>
<comment type="function">
    <text evidence="4">Exhibits S-adenosyl-L-methionine-dependent methyltransferase activity.</text>
</comment>
<dbReference type="Gene3D" id="3.40.50.150">
    <property type="entry name" value="Vaccinia Virus protein VP39"/>
    <property type="match status" value="1"/>
</dbReference>
<dbReference type="EC" id="2.1.1.-" evidence="4"/>
<proteinExistence type="inferred from homology"/>
<dbReference type="Proteomes" id="UP000584867">
    <property type="component" value="Unassembled WGS sequence"/>
</dbReference>
<dbReference type="InterPro" id="IPR011610">
    <property type="entry name" value="SAM_mthyl_Trfase_ML2640-like"/>
</dbReference>
<sequence>MLERLIYRSFRLLDYHLRMADELTQPVPHPGLPSRTSILVAAARAFGSRDPDAGVRNPDFLADTLIGPDELALISDHPLSTVLTQDYAEASQNPAVVMLASLMILRTRFIDIALKRAVEDGATQIVILGAGFDSRAYRFRELLKYAHVIEVDAKPTQEYKKQRIQKTLGEGLPNLTYVSIDFARDDVRKALQAGGFREGAKTFYIWEGVSMYLPEKSVCEMLQLVASHSAPGSSIVLDYANSLGIELTKLASQGPVGIAASWGEPWIFGVPGANGEDFFRELGFDPGVPLSMYNPEVMKRYAVRADGTTYAAHVIEKARAEAQARNQAGNAPQIPAGLLEAQKAIAAAGGVYWLTELTVPAASNSTEVV</sequence>
<dbReference type="AlphaFoldDB" id="A0A7W8E8C4"/>
<protein>
    <recommendedName>
        <fullName evidence="4">S-adenosyl-L-methionine-dependent methyltransferase</fullName>
        <ecNumber evidence="4">2.1.1.-</ecNumber>
    </recommendedName>
</protein>
<dbReference type="NCBIfam" id="TIGR00027">
    <property type="entry name" value="mthyl_TIGR00027"/>
    <property type="match status" value="1"/>
</dbReference>
<evidence type="ECO:0000313" key="5">
    <source>
        <dbReference type="EMBL" id="MBB5063228.1"/>
    </source>
</evidence>
<comment type="caution">
    <text evidence="5">The sequence shown here is derived from an EMBL/GenBank/DDBJ whole genome shotgun (WGS) entry which is preliminary data.</text>
</comment>
<keyword evidence="4" id="KW-0949">S-adenosyl-L-methionine</keyword>
<name>A0A7W8E8C4_9BACT</name>
<evidence type="ECO:0000256" key="4">
    <source>
        <dbReference type="RuleBase" id="RU362030"/>
    </source>
</evidence>
<dbReference type="GO" id="GO:0008168">
    <property type="term" value="F:methyltransferase activity"/>
    <property type="evidence" value="ECO:0007669"/>
    <property type="project" value="UniProtKB-UniRule"/>
</dbReference>
<dbReference type="EMBL" id="JACHIO010000005">
    <property type="protein sequence ID" value="MBB5063228.1"/>
    <property type="molecule type" value="Genomic_DNA"/>
</dbReference>
<gene>
    <name evidence="5" type="ORF">HDF15_001568</name>
</gene>
<evidence type="ECO:0000313" key="6">
    <source>
        <dbReference type="Proteomes" id="UP000584867"/>
    </source>
</evidence>
<keyword evidence="3 5" id="KW-0808">Transferase</keyword>
<dbReference type="SUPFAM" id="SSF53335">
    <property type="entry name" value="S-adenosyl-L-methionine-dependent methyltransferases"/>
    <property type="match status" value="1"/>
</dbReference>
<keyword evidence="2 4" id="KW-0489">Methyltransferase</keyword>
<dbReference type="Pfam" id="PF04072">
    <property type="entry name" value="LCM"/>
    <property type="match status" value="1"/>
</dbReference>
<dbReference type="GO" id="GO:0032259">
    <property type="term" value="P:methylation"/>
    <property type="evidence" value="ECO:0007669"/>
    <property type="project" value="UniProtKB-KW"/>
</dbReference>
<dbReference type="PANTHER" id="PTHR43619:SF2">
    <property type="entry name" value="S-ADENOSYL-L-METHIONINE-DEPENDENT METHYLTRANSFERASES SUPERFAMILY PROTEIN"/>
    <property type="match status" value="1"/>
</dbReference>
<dbReference type="InterPro" id="IPR007213">
    <property type="entry name" value="Ppm1/Ppm2/Tcmp"/>
</dbReference>
<dbReference type="RefSeq" id="WP_184254210.1">
    <property type="nucleotide sequence ID" value="NZ_JACHIO010000005.1"/>
</dbReference>
<evidence type="ECO:0000256" key="2">
    <source>
        <dbReference type="ARBA" id="ARBA00022603"/>
    </source>
</evidence>
<dbReference type="PANTHER" id="PTHR43619">
    <property type="entry name" value="S-ADENOSYL-L-METHIONINE-DEPENDENT METHYLTRANSFERASE YKTD-RELATED"/>
    <property type="match status" value="1"/>
</dbReference>
<dbReference type="InterPro" id="IPR029063">
    <property type="entry name" value="SAM-dependent_MTases_sf"/>
</dbReference>
<comment type="similarity">
    <text evidence="1 4">Belongs to the UPF0677 family.</text>
</comment>
<accession>A0A7W8E8C4</accession>
<evidence type="ECO:0000256" key="1">
    <source>
        <dbReference type="ARBA" id="ARBA00008138"/>
    </source>
</evidence>